<dbReference type="AlphaFoldDB" id="A0A1G8L6V5"/>
<dbReference type="OrthoDB" id="8537111at2"/>
<dbReference type="RefSeq" id="WP_093176157.1">
    <property type="nucleotide sequence ID" value="NZ_FNCN01000062.1"/>
</dbReference>
<protein>
    <submittedName>
        <fullName evidence="1">Uncharacterized protein</fullName>
    </submittedName>
</protein>
<gene>
    <name evidence="1" type="ORF">SAMN05421505_16216</name>
</gene>
<sequence length="62" mass="6901">MGSFKDKGDTYEHYDDDGQRMQSVMCGQCGTVSVVVNPLADHQCSDCGRWLNGGLRYKEPDV</sequence>
<keyword evidence="2" id="KW-1185">Reference proteome</keyword>
<name>A0A1G8L6V5_9ACTN</name>
<evidence type="ECO:0000313" key="2">
    <source>
        <dbReference type="Proteomes" id="UP000198923"/>
    </source>
</evidence>
<reference evidence="1 2" key="1">
    <citation type="submission" date="2016-10" db="EMBL/GenBank/DDBJ databases">
        <authorList>
            <person name="de Groot N.N."/>
        </authorList>
    </citation>
    <scope>NUCLEOTIDE SEQUENCE [LARGE SCALE GENOMIC DNA]</scope>
    <source>
        <strain evidence="1 2">CPCC 201354</strain>
    </source>
</reference>
<dbReference type="EMBL" id="FNCN01000062">
    <property type="protein sequence ID" value="SDI51413.1"/>
    <property type="molecule type" value="Genomic_DNA"/>
</dbReference>
<dbReference type="STRING" id="504805.SAMN05421505_16216"/>
<accession>A0A1G8L6V5</accession>
<evidence type="ECO:0000313" key="1">
    <source>
        <dbReference type="EMBL" id="SDI51413.1"/>
    </source>
</evidence>
<organism evidence="1 2">
    <name type="scientific">Sinosporangium album</name>
    <dbReference type="NCBI Taxonomy" id="504805"/>
    <lineage>
        <taxon>Bacteria</taxon>
        <taxon>Bacillati</taxon>
        <taxon>Actinomycetota</taxon>
        <taxon>Actinomycetes</taxon>
        <taxon>Streptosporangiales</taxon>
        <taxon>Streptosporangiaceae</taxon>
        <taxon>Sinosporangium</taxon>
    </lineage>
</organism>
<dbReference type="Proteomes" id="UP000198923">
    <property type="component" value="Unassembled WGS sequence"/>
</dbReference>
<proteinExistence type="predicted"/>